<dbReference type="EMBL" id="JAERRJ010000001">
    <property type="protein sequence ID" value="MBL1073434.1"/>
    <property type="molecule type" value="Genomic_DNA"/>
</dbReference>
<dbReference type="GO" id="GO:0003677">
    <property type="term" value="F:DNA binding"/>
    <property type="evidence" value="ECO:0007669"/>
    <property type="project" value="UniProtKB-KW"/>
</dbReference>
<protein>
    <submittedName>
        <fullName evidence="1">DNA-binding protein</fullName>
    </submittedName>
</protein>
<keyword evidence="1" id="KW-0238">DNA-binding</keyword>
<keyword evidence="2" id="KW-1185">Reference proteome</keyword>
<proteinExistence type="predicted"/>
<reference evidence="1 2" key="1">
    <citation type="submission" date="2021-01" db="EMBL/GenBank/DDBJ databases">
        <title>WGS of actinomycetes isolated from Thailand.</title>
        <authorList>
            <person name="Thawai C."/>
        </authorList>
    </citation>
    <scope>NUCLEOTIDE SEQUENCE [LARGE SCALE GENOMIC DNA]</scope>
    <source>
        <strain evidence="1 2">LPG 2</strain>
    </source>
</reference>
<evidence type="ECO:0000313" key="2">
    <source>
        <dbReference type="Proteomes" id="UP000602198"/>
    </source>
</evidence>
<name>A0ABS1M0U4_9NOCA</name>
<sequence length="73" mass="8312">MTRGAGDRKLATDSEFCEYAGLTRGQSAQLRYTGRGPKFVKVTGRQVRYRWEDIEQWVNDRLQQSTADRTGAA</sequence>
<evidence type="ECO:0000313" key="1">
    <source>
        <dbReference type="EMBL" id="MBL1073434.1"/>
    </source>
</evidence>
<accession>A0ABS1M0U4</accession>
<gene>
    <name evidence="1" type="ORF">JK358_03410</name>
</gene>
<comment type="caution">
    <text evidence="1">The sequence shown here is derived from an EMBL/GenBank/DDBJ whole genome shotgun (WGS) entry which is preliminary data.</text>
</comment>
<dbReference type="RefSeq" id="WP_201943370.1">
    <property type="nucleotide sequence ID" value="NZ_JAERRJ010000001.1"/>
</dbReference>
<dbReference type="Proteomes" id="UP000602198">
    <property type="component" value="Unassembled WGS sequence"/>
</dbReference>
<organism evidence="1 2">
    <name type="scientific">Nocardia acididurans</name>
    <dbReference type="NCBI Taxonomy" id="2802282"/>
    <lineage>
        <taxon>Bacteria</taxon>
        <taxon>Bacillati</taxon>
        <taxon>Actinomycetota</taxon>
        <taxon>Actinomycetes</taxon>
        <taxon>Mycobacteriales</taxon>
        <taxon>Nocardiaceae</taxon>
        <taxon>Nocardia</taxon>
    </lineage>
</organism>